<reference evidence="1 2" key="1">
    <citation type="submission" date="2020-04" db="EMBL/GenBank/DDBJ databases">
        <title>Arthrobacter sp. nov.</title>
        <authorList>
            <person name="Liu S."/>
        </authorList>
    </citation>
    <scope>NUCLEOTIDE SEQUENCE [LARGE SCALE GENOMIC DNA]</scope>
    <source>
        <strain evidence="1 2">E918</strain>
    </source>
</reference>
<evidence type="ECO:0000313" key="1">
    <source>
        <dbReference type="EMBL" id="NKX56268.1"/>
    </source>
</evidence>
<dbReference type="RefSeq" id="WP_168488410.1">
    <property type="nucleotide sequence ID" value="NZ_JAAZSQ010000021.1"/>
</dbReference>
<sequence length="263" mass="29765">MTCEIEDCNRHTDTAGMCCVHYQRSRKYPGDLDKLHAPIGAYRQKGCKVEGCPAPHKALGYCNHHHVRVHRNGTPEKIGRRPKPQPAPNPCQAEGCSKLATTKTAAGYCSMHKTRLERHGSLDGPEARRPDPILRFAEKVEADGECWVWTGPPDADGYGHFYVDGRNYRAHRWLYMRLVNPNLSPEMQLDHICSRDEEDPLCIKPGHLQEITPAEHARLTNRRAAILKDNPGMEWGADRRHRSMAELFFGLENHLPTALHSKG</sequence>
<dbReference type="Proteomes" id="UP000544090">
    <property type="component" value="Unassembled WGS sequence"/>
</dbReference>
<evidence type="ECO:0000313" key="2">
    <source>
        <dbReference type="Proteomes" id="UP000544090"/>
    </source>
</evidence>
<dbReference type="EMBL" id="JAAZSQ010000021">
    <property type="protein sequence ID" value="NKX56268.1"/>
    <property type="molecule type" value="Genomic_DNA"/>
</dbReference>
<organism evidence="1 2">
    <name type="scientific">Arthrobacter mobilis</name>
    <dbReference type="NCBI Taxonomy" id="2724944"/>
    <lineage>
        <taxon>Bacteria</taxon>
        <taxon>Bacillati</taxon>
        <taxon>Actinomycetota</taxon>
        <taxon>Actinomycetes</taxon>
        <taxon>Micrococcales</taxon>
        <taxon>Micrococcaceae</taxon>
        <taxon>Arthrobacter</taxon>
    </lineage>
</organism>
<keyword evidence="2" id="KW-1185">Reference proteome</keyword>
<dbReference type="AlphaFoldDB" id="A0A7X6HHH8"/>
<accession>A0A7X6HHH8</accession>
<dbReference type="SUPFAM" id="SSF54060">
    <property type="entry name" value="His-Me finger endonucleases"/>
    <property type="match status" value="1"/>
</dbReference>
<gene>
    <name evidence="1" type="ORF">HGG74_17385</name>
</gene>
<dbReference type="InterPro" id="IPR044925">
    <property type="entry name" value="His-Me_finger_sf"/>
</dbReference>
<name>A0A7X6HHH8_9MICC</name>
<protein>
    <recommendedName>
        <fullName evidence="3">HNH endonuclease</fullName>
    </recommendedName>
</protein>
<evidence type="ECO:0008006" key="3">
    <source>
        <dbReference type="Google" id="ProtNLM"/>
    </source>
</evidence>
<proteinExistence type="predicted"/>
<comment type="caution">
    <text evidence="1">The sequence shown here is derived from an EMBL/GenBank/DDBJ whole genome shotgun (WGS) entry which is preliminary data.</text>
</comment>